<proteinExistence type="predicted"/>
<name>A0A1H0D2H1_9BACI</name>
<dbReference type="RefSeq" id="WP_090841668.1">
    <property type="nucleotide sequence ID" value="NZ_FNIL01000002.1"/>
</dbReference>
<protein>
    <submittedName>
        <fullName evidence="1">Uncharacterized protein</fullName>
    </submittedName>
</protein>
<dbReference type="EMBL" id="FNIL01000002">
    <property type="protein sequence ID" value="SDN64319.1"/>
    <property type="molecule type" value="Genomic_DNA"/>
</dbReference>
<sequence>MHTYTEKDFVPKSIDFIDKMIVLRFHAIPIEKDDDRIAHLMEDPFIPPDKTILGVYCIYRKSVLYVLDGSINSFNTPEFKTAFSADRLIKEEELEYVLDFAPLVIVASEDSTYISQYFIGGSSKKLDSILNVCLGYPKITSKKHVNNILKPFNEDIVTVENMGYLPNILNESACTQDF</sequence>
<accession>A0A1H0D2H1</accession>
<evidence type="ECO:0000313" key="1">
    <source>
        <dbReference type="EMBL" id="SDN64319.1"/>
    </source>
</evidence>
<gene>
    <name evidence="1" type="ORF">SAMN04488053_102320</name>
</gene>
<dbReference type="Proteomes" id="UP000198778">
    <property type="component" value="Unassembled WGS sequence"/>
</dbReference>
<dbReference type="OrthoDB" id="2357264at2"/>
<evidence type="ECO:0000313" key="2">
    <source>
        <dbReference type="Proteomes" id="UP000198778"/>
    </source>
</evidence>
<keyword evidence="2" id="KW-1185">Reference proteome</keyword>
<reference evidence="2" key="1">
    <citation type="submission" date="2016-10" db="EMBL/GenBank/DDBJ databases">
        <authorList>
            <person name="Varghese N."/>
            <person name="Submissions S."/>
        </authorList>
    </citation>
    <scope>NUCLEOTIDE SEQUENCE [LARGE SCALE GENOMIC DNA]</scope>
    <source>
        <strain evidence="2">CGMCC 1.10369</strain>
    </source>
</reference>
<dbReference type="AlphaFoldDB" id="A0A1H0D2H1"/>
<organism evidence="1 2">
    <name type="scientific">Alkalicoccus daliensis</name>
    <dbReference type="NCBI Taxonomy" id="745820"/>
    <lineage>
        <taxon>Bacteria</taxon>
        <taxon>Bacillati</taxon>
        <taxon>Bacillota</taxon>
        <taxon>Bacilli</taxon>
        <taxon>Bacillales</taxon>
        <taxon>Bacillaceae</taxon>
        <taxon>Alkalicoccus</taxon>
    </lineage>
</organism>